<keyword evidence="3" id="KW-1185">Reference proteome</keyword>
<gene>
    <name evidence="2" type="ORF">N7517_003958</name>
</gene>
<dbReference type="PANTHER" id="PTHR10683:SF39">
    <property type="entry name" value="TRANSALDOLASE"/>
    <property type="match status" value="1"/>
</dbReference>
<evidence type="ECO:0000256" key="1">
    <source>
        <dbReference type="ARBA" id="ARBA00023270"/>
    </source>
</evidence>
<dbReference type="InterPro" id="IPR001585">
    <property type="entry name" value="TAL/FSA"/>
</dbReference>
<dbReference type="RefSeq" id="XP_056577938.1">
    <property type="nucleotide sequence ID" value="XM_056721688.1"/>
</dbReference>
<evidence type="ECO:0000313" key="2">
    <source>
        <dbReference type="EMBL" id="KAJ5371952.1"/>
    </source>
</evidence>
<accession>A0A9W9V7S8</accession>
<dbReference type="Proteomes" id="UP001147752">
    <property type="component" value="Unassembled WGS sequence"/>
</dbReference>
<proteinExistence type="predicted"/>
<reference evidence="2" key="1">
    <citation type="submission" date="2022-12" db="EMBL/GenBank/DDBJ databases">
        <authorList>
            <person name="Petersen C."/>
        </authorList>
    </citation>
    <scope>NUCLEOTIDE SEQUENCE</scope>
    <source>
        <strain evidence="2">IBT 3081</strain>
    </source>
</reference>
<organism evidence="2 3">
    <name type="scientific">Penicillium concentricum</name>
    <dbReference type="NCBI Taxonomy" id="293559"/>
    <lineage>
        <taxon>Eukaryota</taxon>
        <taxon>Fungi</taxon>
        <taxon>Dikarya</taxon>
        <taxon>Ascomycota</taxon>
        <taxon>Pezizomycotina</taxon>
        <taxon>Eurotiomycetes</taxon>
        <taxon>Eurotiomycetidae</taxon>
        <taxon>Eurotiales</taxon>
        <taxon>Aspergillaceae</taxon>
        <taxon>Penicillium</taxon>
    </lineage>
</organism>
<comment type="caution">
    <text evidence="2">The sequence shown here is derived from an EMBL/GenBank/DDBJ whole genome shotgun (WGS) entry which is preliminary data.</text>
</comment>
<keyword evidence="1" id="KW-0704">Schiff base</keyword>
<dbReference type="SUPFAM" id="SSF51569">
    <property type="entry name" value="Aldolase"/>
    <property type="match status" value="1"/>
</dbReference>
<dbReference type="EMBL" id="JAPZBT010000002">
    <property type="protein sequence ID" value="KAJ5371952.1"/>
    <property type="molecule type" value="Genomic_DNA"/>
</dbReference>
<name>A0A9W9V7S8_9EURO</name>
<dbReference type="AlphaFoldDB" id="A0A9W9V7S8"/>
<sequence>MSDRTLLERLEKLCNVDVDDVDTALITSLPFKPHNLTSNQQVICNTMLADSNRELLARMAEMYGNEGWEAVFDRMAVQLVNNNLEHIKGRVLLQISPRHINNKDAIIQHCHRLAKCFQEASIPNDRFAIKLPFTGAAACAAAELNRDGIRTLATSVFGLEQAIAASQSGCLFISPYYNEIAAYSDLSLWTDTPDPALEHPMSARVIQILEAYAKFYSKTGKEQPIMVIASNLNPIEVMAMAELGCQHVTITGGNMKALLETPDSLPPVTTSKPTHPYAGLTTAERLKCLSRVDSLSPAGWRDILALGATDYLANNGSALDQAIKADGFVAKGIQDAMDWFIEAEEIAKEAIEREILLKKESVGVH</sequence>
<dbReference type="PANTHER" id="PTHR10683">
    <property type="entry name" value="TRANSALDOLASE"/>
    <property type="match status" value="1"/>
</dbReference>
<dbReference type="InterPro" id="IPR013785">
    <property type="entry name" value="Aldolase_TIM"/>
</dbReference>
<dbReference type="Pfam" id="PF00923">
    <property type="entry name" value="TAL_FSA"/>
    <property type="match status" value="1"/>
</dbReference>
<reference evidence="2" key="2">
    <citation type="journal article" date="2023" name="IMA Fungus">
        <title>Comparative genomic study of the Penicillium genus elucidates a diverse pangenome and 15 lateral gene transfer events.</title>
        <authorList>
            <person name="Petersen C."/>
            <person name="Sorensen T."/>
            <person name="Nielsen M.R."/>
            <person name="Sondergaard T.E."/>
            <person name="Sorensen J.L."/>
            <person name="Fitzpatrick D.A."/>
            <person name="Frisvad J.C."/>
            <person name="Nielsen K.L."/>
        </authorList>
    </citation>
    <scope>NUCLEOTIDE SEQUENCE</scope>
    <source>
        <strain evidence="2">IBT 3081</strain>
    </source>
</reference>
<dbReference type="GO" id="GO:0004801">
    <property type="term" value="F:transaldolase activity"/>
    <property type="evidence" value="ECO:0007669"/>
    <property type="project" value="TreeGrafter"/>
</dbReference>
<dbReference type="GO" id="GO:0009052">
    <property type="term" value="P:pentose-phosphate shunt, non-oxidative branch"/>
    <property type="evidence" value="ECO:0007669"/>
    <property type="project" value="TreeGrafter"/>
</dbReference>
<evidence type="ECO:0000313" key="3">
    <source>
        <dbReference type="Proteomes" id="UP001147752"/>
    </source>
</evidence>
<dbReference type="Gene3D" id="3.20.20.70">
    <property type="entry name" value="Aldolase class I"/>
    <property type="match status" value="1"/>
</dbReference>
<dbReference type="GeneID" id="81460871"/>
<dbReference type="GO" id="GO:0005975">
    <property type="term" value="P:carbohydrate metabolic process"/>
    <property type="evidence" value="ECO:0007669"/>
    <property type="project" value="InterPro"/>
</dbReference>
<evidence type="ECO:0008006" key="4">
    <source>
        <dbReference type="Google" id="ProtNLM"/>
    </source>
</evidence>
<protein>
    <recommendedName>
        <fullName evidence="4">Transaldolase</fullName>
    </recommendedName>
</protein>
<dbReference type="OrthoDB" id="1711136at2759"/>